<dbReference type="InterPro" id="IPR011010">
    <property type="entry name" value="DNA_brk_join_enz"/>
</dbReference>
<sequence>MATTFQKCKKDKAEPCTKGRCGHPWTVRYREPGGRSGRQREKTFPSKKQAEAHGNQMEADKLQGVYLDPDRGKITVAAWWDEWLSAQILAPNTLRDYTGFAGNYLIPTLGRKTVAGVTPNDAQRVVKAMEEAGLMASTIGTRVIPMKAMFKAAVDNDRIAKDPCRGLKLPRVSSKAVDLDEIPTLPEVVRIAAEMPAEYRLNVWLISGVGVRPSEAFAASEDCCRGDVYRVYRQTTEKGDGKGNRKGLVPLKHRAAGDYREVPLARWLAGEITRHTARHGVHALLGASGLFFVTKAGELLTHEGFYYHWRQVMKKLGLKYKPHDLRHFFASTMLAAGVSLLEVSRWLGHRSIRVTADTYGHLVPDSWNRGRKAMEDAMRPQMKAIKGGAPNGPEEVAQAA</sequence>
<evidence type="ECO:0000313" key="10">
    <source>
        <dbReference type="Proteomes" id="UP000326505"/>
    </source>
</evidence>
<dbReference type="GO" id="GO:0006310">
    <property type="term" value="P:DNA recombination"/>
    <property type="evidence" value="ECO:0007669"/>
    <property type="project" value="UniProtKB-KW"/>
</dbReference>
<dbReference type="GO" id="GO:0015074">
    <property type="term" value="P:DNA integration"/>
    <property type="evidence" value="ECO:0007669"/>
    <property type="project" value="InterPro"/>
</dbReference>
<evidence type="ECO:0000256" key="4">
    <source>
        <dbReference type="PROSITE-ProRule" id="PRU01248"/>
    </source>
</evidence>
<name>A0A5P2X3W1_STRST</name>
<dbReference type="PROSITE" id="PS51898">
    <property type="entry name" value="TYR_RECOMBINASE"/>
    <property type="match status" value="1"/>
</dbReference>
<keyword evidence="3" id="KW-0233">DNA recombination</keyword>
<feature type="domain" description="Core-binding (CB)" evidence="7">
    <location>
        <begin position="74"/>
        <end position="154"/>
    </location>
</feature>
<comment type="similarity">
    <text evidence="1">Belongs to the 'phage' integrase family.</text>
</comment>
<dbReference type="EMBL" id="CP023690">
    <property type="protein sequence ID" value="QEV59697.1"/>
    <property type="molecule type" value="Genomic_DNA"/>
</dbReference>
<dbReference type="GO" id="GO:0003677">
    <property type="term" value="F:DNA binding"/>
    <property type="evidence" value="ECO:0007669"/>
    <property type="project" value="UniProtKB-UniRule"/>
</dbReference>
<proteinExistence type="inferred from homology"/>
<reference evidence="9 10" key="1">
    <citation type="submission" date="2017-09" db="EMBL/GenBank/DDBJ databases">
        <authorList>
            <person name="Lee N."/>
            <person name="Cho B.-K."/>
        </authorList>
    </citation>
    <scope>NUCLEOTIDE SEQUENCE [LARGE SCALE GENOMIC DNA]</scope>
    <source>
        <strain evidence="9 10">ATCC 27465</strain>
    </source>
</reference>
<evidence type="ECO:0000256" key="1">
    <source>
        <dbReference type="ARBA" id="ARBA00008857"/>
    </source>
</evidence>
<keyword evidence="11" id="KW-1185">Reference proteome</keyword>
<dbReference type="Pfam" id="PF00589">
    <property type="entry name" value="Phage_integrase"/>
    <property type="match status" value="1"/>
</dbReference>
<evidence type="ECO:0000256" key="3">
    <source>
        <dbReference type="ARBA" id="ARBA00023172"/>
    </source>
</evidence>
<evidence type="ECO:0000259" key="7">
    <source>
        <dbReference type="PROSITE" id="PS51900"/>
    </source>
</evidence>
<evidence type="ECO:0000259" key="6">
    <source>
        <dbReference type="PROSITE" id="PS51898"/>
    </source>
</evidence>
<accession>A0A5P2X3W1</accession>
<feature type="region of interest" description="Disordered" evidence="5">
    <location>
        <begin position="27"/>
        <end position="56"/>
    </location>
</feature>
<dbReference type="RefSeq" id="WP_150510821.1">
    <property type="nucleotide sequence ID" value="NZ_BMSQ01000004.1"/>
</dbReference>
<evidence type="ECO:0000313" key="11">
    <source>
        <dbReference type="Proteomes" id="UP000549009"/>
    </source>
</evidence>
<dbReference type="InterPro" id="IPR002104">
    <property type="entry name" value="Integrase_catalytic"/>
</dbReference>
<dbReference type="EMBL" id="JACHJD010000003">
    <property type="protein sequence ID" value="MBB5103144.1"/>
    <property type="molecule type" value="Genomic_DNA"/>
</dbReference>
<dbReference type="PANTHER" id="PTHR30349">
    <property type="entry name" value="PHAGE INTEGRASE-RELATED"/>
    <property type="match status" value="1"/>
</dbReference>
<dbReference type="OrthoDB" id="1822491at2"/>
<dbReference type="Gene3D" id="1.10.150.130">
    <property type="match status" value="1"/>
</dbReference>
<dbReference type="AlphaFoldDB" id="A0A5P2X3W1"/>
<feature type="compositionally biased region" description="Basic and acidic residues" evidence="5">
    <location>
        <begin position="28"/>
        <end position="51"/>
    </location>
</feature>
<protein>
    <submittedName>
        <fullName evidence="8 9">Integrase</fullName>
    </submittedName>
</protein>
<dbReference type="InterPro" id="IPR010998">
    <property type="entry name" value="Integrase_recombinase_N"/>
</dbReference>
<dbReference type="Gene3D" id="1.10.443.10">
    <property type="entry name" value="Intergrase catalytic core"/>
    <property type="match status" value="1"/>
</dbReference>
<dbReference type="Proteomes" id="UP000326505">
    <property type="component" value="Chromosome"/>
</dbReference>
<organism evidence="9 10">
    <name type="scientific">Streptomyces spectabilis</name>
    <dbReference type="NCBI Taxonomy" id="68270"/>
    <lineage>
        <taxon>Bacteria</taxon>
        <taxon>Bacillati</taxon>
        <taxon>Actinomycetota</taxon>
        <taxon>Actinomycetes</taxon>
        <taxon>Kitasatosporales</taxon>
        <taxon>Streptomycetaceae</taxon>
        <taxon>Streptomyces</taxon>
    </lineage>
</organism>
<dbReference type="InterPro" id="IPR013762">
    <property type="entry name" value="Integrase-like_cat_sf"/>
</dbReference>
<dbReference type="InterPro" id="IPR050090">
    <property type="entry name" value="Tyrosine_recombinase_XerCD"/>
</dbReference>
<dbReference type="PROSITE" id="PS51900">
    <property type="entry name" value="CB"/>
    <property type="match status" value="1"/>
</dbReference>
<evidence type="ECO:0000313" key="8">
    <source>
        <dbReference type="EMBL" id="MBB5103144.1"/>
    </source>
</evidence>
<dbReference type="PANTHER" id="PTHR30349:SF64">
    <property type="entry name" value="PROPHAGE INTEGRASE INTD-RELATED"/>
    <property type="match status" value="1"/>
</dbReference>
<dbReference type="KEGG" id="sspb:CP982_13925"/>
<dbReference type="Proteomes" id="UP000549009">
    <property type="component" value="Unassembled WGS sequence"/>
</dbReference>
<evidence type="ECO:0000256" key="5">
    <source>
        <dbReference type="SAM" id="MobiDB-lite"/>
    </source>
</evidence>
<dbReference type="SUPFAM" id="SSF56349">
    <property type="entry name" value="DNA breaking-rejoining enzymes"/>
    <property type="match status" value="1"/>
</dbReference>
<feature type="domain" description="Tyr recombinase" evidence="6">
    <location>
        <begin position="178"/>
        <end position="375"/>
    </location>
</feature>
<evidence type="ECO:0000313" key="9">
    <source>
        <dbReference type="EMBL" id="QEV59697.1"/>
    </source>
</evidence>
<dbReference type="InterPro" id="IPR044068">
    <property type="entry name" value="CB"/>
</dbReference>
<evidence type="ECO:0000256" key="2">
    <source>
        <dbReference type="ARBA" id="ARBA00023125"/>
    </source>
</evidence>
<keyword evidence="2 4" id="KW-0238">DNA-binding</keyword>
<reference evidence="8 11" key="2">
    <citation type="submission" date="2020-08" db="EMBL/GenBank/DDBJ databases">
        <title>Genomic Encyclopedia of Type Strains, Phase III (KMG-III): the genomes of soil and plant-associated and newly described type strains.</title>
        <authorList>
            <person name="Whitman W."/>
        </authorList>
    </citation>
    <scope>NUCLEOTIDE SEQUENCE [LARGE SCALE GENOMIC DNA]</scope>
    <source>
        <strain evidence="8 11">CECT 3146</strain>
    </source>
</reference>
<gene>
    <name evidence="9" type="ORF">CP982_13925</name>
    <name evidence="8" type="ORF">FHS40_002197</name>
</gene>